<dbReference type="EMBL" id="MCGR01000020">
    <property type="protein sequence ID" value="ORY82974.1"/>
    <property type="molecule type" value="Genomic_DNA"/>
</dbReference>
<evidence type="ECO:0000313" key="4">
    <source>
        <dbReference type="Proteomes" id="UP000193467"/>
    </source>
</evidence>
<keyword evidence="4" id="KW-1185">Reference proteome</keyword>
<keyword evidence="2" id="KW-0472">Membrane</keyword>
<proteinExistence type="predicted"/>
<evidence type="ECO:0000256" key="2">
    <source>
        <dbReference type="SAM" id="Phobius"/>
    </source>
</evidence>
<dbReference type="InParanoid" id="A0A1Y2FHX1"/>
<feature type="transmembrane region" description="Helical" evidence="2">
    <location>
        <begin position="31"/>
        <end position="49"/>
    </location>
</feature>
<comment type="caution">
    <text evidence="3">The sequence shown here is derived from an EMBL/GenBank/DDBJ whole genome shotgun (WGS) entry which is preliminary data.</text>
</comment>
<feature type="transmembrane region" description="Helical" evidence="2">
    <location>
        <begin position="238"/>
        <end position="258"/>
    </location>
</feature>
<keyword evidence="2" id="KW-0812">Transmembrane</keyword>
<keyword evidence="2" id="KW-1133">Transmembrane helix</keyword>
<protein>
    <submittedName>
        <fullName evidence="3">Uncharacterized protein</fullName>
    </submittedName>
</protein>
<gene>
    <name evidence="3" type="ORF">BCR35DRAFT_331343</name>
</gene>
<feature type="transmembrane region" description="Helical" evidence="2">
    <location>
        <begin position="61"/>
        <end position="79"/>
    </location>
</feature>
<evidence type="ECO:0000256" key="1">
    <source>
        <dbReference type="SAM" id="MobiDB-lite"/>
    </source>
</evidence>
<sequence length="396" mass="44903">MSPNTNTSRTTSSATRPLGFKLADFIFSTTNYVNLINMIVCSIIYNLVWIKEYTPRATRPFAIWFGFYVALLPCLHGYLRLVHRDYYYVPLSSIRRHASRNPAGELVHQMIFALNIADQAFPPSISKLTGHRLVTPALMTLIVYELQEWSFRSWKAQATEAAEVSTEKRSGGMGAVDTGLSEKAVNRDDESATKVTPLKRLEKLVSLNILFGVILCYLDLPFLLLGRPRWLDYDPLRWNFFALALPSFVLPIVVARYLKRYHPSATLKIHPLAQLPSPQFIRIFSLANLAFVCCMPEVLALEAKTASATLVNVTFSGALLCIVLSTWEQSIYHGWEVAREDALDEERRRQAGGESEEQQIEQKEKNEDVEGSKLDQGGSAQTVELRMLRFYLLRFA</sequence>
<feature type="compositionally biased region" description="Basic and acidic residues" evidence="1">
    <location>
        <begin position="360"/>
        <end position="373"/>
    </location>
</feature>
<reference evidence="3 4" key="1">
    <citation type="submission" date="2016-07" db="EMBL/GenBank/DDBJ databases">
        <title>Pervasive Adenine N6-methylation of Active Genes in Fungi.</title>
        <authorList>
            <consortium name="DOE Joint Genome Institute"/>
            <person name="Mondo S.J."/>
            <person name="Dannebaum R.O."/>
            <person name="Kuo R.C."/>
            <person name="Labutti K."/>
            <person name="Haridas S."/>
            <person name="Kuo A."/>
            <person name="Salamov A."/>
            <person name="Ahrendt S.R."/>
            <person name="Lipzen A."/>
            <person name="Sullivan W."/>
            <person name="Andreopoulos W.B."/>
            <person name="Clum A."/>
            <person name="Lindquist E."/>
            <person name="Daum C."/>
            <person name="Ramamoorthy G.K."/>
            <person name="Gryganskyi A."/>
            <person name="Culley D."/>
            <person name="Magnuson J.K."/>
            <person name="James T.Y."/>
            <person name="O'Malley M.A."/>
            <person name="Stajich J.E."/>
            <person name="Spatafora J.W."/>
            <person name="Visel A."/>
            <person name="Grigoriev I.V."/>
        </authorList>
    </citation>
    <scope>NUCLEOTIDE SEQUENCE [LARGE SCALE GENOMIC DNA]</scope>
    <source>
        <strain evidence="3 4">62-1032</strain>
    </source>
</reference>
<dbReference type="Proteomes" id="UP000193467">
    <property type="component" value="Unassembled WGS sequence"/>
</dbReference>
<organism evidence="3 4">
    <name type="scientific">Leucosporidium creatinivorum</name>
    <dbReference type="NCBI Taxonomy" id="106004"/>
    <lineage>
        <taxon>Eukaryota</taxon>
        <taxon>Fungi</taxon>
        <taxon>Dikarya</taxon>
        <taxon>Basidiomycota</taxon>
        <taxon>Pucciniomycotina</taxon>
        <taxon>Microbotryomycetes</taxon>
        <taxon>Leucosporidiales</taxon>
        <taxon>Leucosporidium</taxon>
    </lineage>
</organism>
<name>A0A1Y2FHX1_9BASI</name>
<feature type="region of interest" description="Disordered" evidence="1">
    <location>
        <begin position="346"/>
        <end position="377"/>
    </location>
</feature>
<dbReference type="AlphaFoldDB" id="A0A1Y2FHX1"/>
<feature type="transmembrane region" description="Helical" evidence="2">
    <location>
        <begin position="204"/>
        <end position="226"/>
    </location>
</feature>
<evidence type="ECO:0000313" key="3">
    <source>
        <dbReference type="EMBL" id="ORY82974.1"/>
    </source>
</evidence>
<accession>A0A1Y2FHX1</accession>